<evidence type="ECO:0000313" key="3">
    <source>
        <dbReference type="Proteomes" id="UP000612055"/>
    </source>
</evidence>
<organism evidence="2 3">
    <name type="scientific">Edaphochlamys debaryana</name>
    <dbReference type="NCBI Taxonomy" id="47281"/>
    <lineage>
        <taxon>Eukaryota</taxon>
        <taxon>Viridiplantae</taxon>
        <taxon>Chlorophyta</taxon>
        <taxon>core chlorophytes</taxon>
        <taxon>Chlorophyceae</taxon>
        <taxon>CS clade</taxon>
        <taxon>Chlamydomonadales</taxon>
        <taxon>Chlamydomonadales incertae sedis</taxon>
        <taxon>Edaphochlamys</taxon>
    </lineage>
</organism>
<name>A0A835Y147_9CHLO</name>
<feature type="region of interest" description="Disordered" evidence="1">
    <location>
        <begin position="266"/>
        <end position="299"/>
    </location>
</feature>
<sequence>MQLQTRPPATGPSWRPARRALQVLAGSLRLHRKLQQPRTGPISSPEEVTYECLALLRRPDLPSLLPFFSPGSCDPSRRSVELRVGGQAVEEAGPLAGCSGFMDTAARRVLPGHLLRRCRVLSALALGDVVQQRVALTACTGEESVFTWRLRRRPDAPGALGDAGSQAAASSSSSSLSSSRGASPASSPFTSQSTSAASSTSASATASTTSTTTRTPTDAQVGTSASGTSPSGSGGSISEVDSDSEDRSEPYPISTAWIVESIARDDSMDEQELPQAGPLGDLLSSAGGGDGPMVGGGGPHPRWSPELVVKAQLAALRRGDVVGASSFNLWSRSTSGGWDLHLRSFRALLQQPPYTALLAARGAALGPAALASGRRQLQEVELLGAGEPCRLVYQLGMQANGCWVIEAIRAV</sequence>
<feature type="compositionally biased region" description="Gly residues" evidence="1">
    <location>
        <begin position="286"/>
        <end position="299"/>
    </location>
</feature>
<protein>
    <submittedName>
        <fullName evidence="2">Uncharacterized protein</fullName>
    </submittedName>
</protein>
<feature type="compositionally biased region" description="Low complexity" evidence="1">
    <location>
        <begin position="158"/>
        <end position="239"/>
    </location>
</feature>
<dbReference type="EMBL" id="JAEHOE010000046">
    <property type="protein sequence ID" value="KAG2492171.1"/>
    <property type="molecule type" value="Genomic_DNA"/>
</dbReference>
<evidence type="ECO:0000313" key="2">
    <source>
        <dbReference type="EMBL" id="KAG2492171.1"/>
    </source>
</evidence>
<comment type="caution">
    <text evidence="2">The sequence shown here is derived from an EMBL/GenBank/DDBJ whole genome shotgun (WGS) entry which is preliminary data.</text>
</comment>
<accession>A0A835Y147</accession>
<dbReference type="OrthoDB" id="548719at2759"/>
<evidence type="ECO:0000256" key="1">
    <source>
        <dbReference type="SAM" id="MobiDB-lite"/>
    </source>
</evidence>
<feature type="region of interest" description="Disordered" evidence="1">
    <location>
        <begin position="157"/>
        <end position="253"/>
    </location>
</feature>
<reference evidence="2" key="1">
    <citation type="journal article" date="2020" name="bioRxiv">
        <title>Comparative genomics of Chlamydomonas.</title>
        <authorList>
            <person name="Craig R.J."/>
            <person name="Hasan A.R."/>
            <person name="Ness R.W."/>
            <person name="Keightley P.D."/>
        </authorList>
    </citation>
    <scope>NUCLEOTIDE SEQUENCE</scope>
    <source>
        <strain evidence="2">CCAP 11/70</strain>
    </source>
</reference>
<feature type="compositionally biased region" description="Low complexity" evidence="1">
    <location>
        <begin position="276"/>
        <end position="285"/>
    </location>
</feature>
<gene>
    <name evidence="2" type="ORF">HYH03_009421</name>
</gene>
<dbReference type="AlphaFoldDB" id="A0A835Y147"/>
<proteinExistence type="predicted"/>
<dbReference type="Proteomes" id="UP000612055">
    <property type="component" value="Unassembled WGS sequence"/>
</dbReference>
<keyword evidence="3" id="KW-1185">Reference proteome</keyword>